<name>A0A512E348_9PROT</name>
<reference evidence="1 2" key="1">
    <citation type="submission" date="2019-07" db="EMBL/GenBank/DDBJ databases">
        <title>Whole genome shotgun sequence of Skermanella aerolata NBRC 106429.</title>
        <authorList>
            <person name="Hosoyama A."/>
            <person name="Uohara A."/>
            <person name="Ohji S."/>
            <person name="Ichikawa N."/>
        </authorList>
    </citation>
    <scope>NUCLEOTIDE SEQUENCE [LARGE SCALE GENOMIC DNA]</scope>
    <source>
        <strain evidence="1 2">NBRC 106429</strain>
    </source>
</reference>
<proteinExistence type="predicted"/>
<keyword evidence="2" id="KW-1185">Reference proteome</keyword>
<organism evidence="1 2">
    <name type="scientific">Skermanella aerolata</name>
    <dbReference type="NCBI Taxonomy" id="393310"/>
    <lineage>
        <taxon>Bacteria</taxon>
        <taxon>Pseudomonadati</taxon>
        <taxon>Pseudomonadota</taxon>
        <taxon>Alphaproteobacteria</taxon>
        <taxon>Rhodospirillales</taxon>
        <taxon>Azospirillaceae</taxon>
        <taxon>Skermanella</taxon>
    </lineage>
</organism>
<dbReference type="AlphaFoldDB" id="A0A512E348"/>
<protein>
    <submittedName>
        <fullName evidence="1">Uncharacterized protein</fullName>
    </submittedName>
</protein>
<accession>A0A512E348</accession>
<evidence type="ECO:0000313" key="2">
    <source>
        <dbReference type="Proteomes" id="UP000321523"/>
    </source>
</evidence>
<sequence length="72" mass="7882">MTSNPVSEHGSILTPPASIPAEPTQAALYPVRQGWFSKRFGLTPLARSPMILPAPRYNALLRMTAGLLRLRP</sequence>
<dbReference type="EMBL" id="BJYZ01000053">
    <property type="protein sequence ID" value="GEO42900.1"/>
    <property type="molecule type" value="Genomic_DNA"/>
</dbReference>
<dbReference type="Proteomes" id="UP000321523">
    <property type="component" value="Unassembled WGS sequence"/>
</dbReference>
<comment type="caution">
    <text evidence="1">The sequence shown here is derived from an EMBL/GenBank/DDBJ whole genome shotgun (WGS) entry which is preliminary data.</text>
</comment>
<dbReference type="RefSeq" id="WP_147041194.1">
    <property type="nucleotide sequence ID" value="NZ_BJYZ01000053.1"/>
</dbReference>
<evidence type="ECO:0000313" key="1">
    <source>
        <dbReference type="EMBL" id="GEO42900.1"/>
    </source>
</evidence>
<gene>
    <name evidence="1" type="ORF">SAE02_70480</name>
</gene>